<evidence type="ECO:0000256" key="1">
    <source>
        <dbReference type="SAM" id="MobiDB-lite"/>
    </source>
</evidence>
<comment type="caution">
    <text evidence="2">The sequence shown here is derived from an EMBL/GenBank/DDBJ whole genome shotgun (WGS) entry which is preliminary data.</text>
</comment>
<keyword evidence="3" id="KW-1185">Reference proteome</keyword>
<gene>
    <name evidence="2" type="ORF">BSL78_05527</name>
</gene>
<reference evidence="2 3" key="1">
    <citation type="journal article" date="2017" name="PLoS Biol.">
        <title>The sea cucumber genome provides insights into morphological evolution and visceral regeneration.</title>
        <authorList>
            <person name="Zhang X."/>
            <person name="Sun L."/>
            <person name="Yuan J."/>
            <person name="Sun Y."/>
            <person name="Gao Y."/>
            <person name="Zhang L."/>
            <person name="Li S."/>
            <person name="Dai H."/>
            <person name="Hamel J.F."/>
            <person name="Liu C."/>
            <person name="Yu Y."/>
            <person name="Liu S."/>
            <person name="Lin W."/>
            <person name="Guo K."/>
            <person name="Jin S."/>
            <person name="Xu P."/>
            <person name="Storey K.B."/>
            <person name="Huan P."/>
            <person name="Zhang T."/>
            <person name="Zhou Y."/>
            <person name="Zhang J."/>
            <person name="Lin C."/>
            <person name="Li X."/>
            <person name="Xing L."/>
            <person name="Huo D."/>
            <person name="Sun M."/>
            <person name="Wang L."/>
            <person name="Mercier A."/>
            <person name="Li F."/>
            <person name="Yang H."/>
            <person name="Xiang J."/>
        </authorList>
    </citation>
    <scope>NUCLEOTIDE SEQUENCE [LARGE SCALE GENOMIC DNA]</scope>
    <source>
        <strain evidence="2">Shaxun</strain>
        <tissue evidence="2">Muscle</tissue>
    </source>
</reference>
<dbReference type="Proteomes" id="UP000230750">
    <property type="component" value="Unassembled WGS sequence"/>
</dbReference>
<dbReference type="AlphaFoldDB" id="A0A2G8LBA8"/>
<feature type="region of interest" description="Disordered" evidence="1">
    <location>
        <begin position="73"/>
        <end position="105"/>
    </location>
</feature>
<protein>
    <submittedName>
        <fullName evidence="2">Uncharacterized protein</fullName>
    </submittedName>
</protein>
<proteinExistence type="predicted"/>
<dbReference type="EMBL" id="MRZV01000139">
    <property type="protein sequence ID" value="PIK57537.1"/>
    <property type="molecule type" value="Genomic_DNA"/>
</dbReference>
<accession>A0A2G8LBA8</accession>
<dbReference type="PANTHER" id="PTHR35617">
    <property type="entry name" value="PHAGE_INTEGRASE DOMAIN-CONTAINING PROTEIN"/>
    <property type="match status" value="1"/>
</dbReference>
<name>A0A2G8LBA8_STIJA</name>
<dbReference type="PANTHER" id="PTHR35617:SF3">
    <property type="entry name" value="CORE-BINDING (CB) DOMAIN-CONTAINING PROTEIN"/>
    <property type="match status" value="1"/>
</dbReference>
<dbReference type="OrthoDB" id="6090063at2759"/>
<evidence type="ECO:0000313" key="3">
    <source>
        <dbReference type="Proteomes" id="UP000230750"/>
    </source>
</evidence>
<organism evidence="2 3">
    <name type="scientific">Stichopus japonicus</name>
    <name type="common">Sea cucumber</name>
    <dbReference type="NCBI Taxonomy" id="307972"/>
    <lineage>
        <taxon>Eukaryota</taxon>
        <taxon>Metazoa</taxon>
        <taxon>Echinodermata</taxon>
        <taxon>Eleutherozoa</taxon>
        <taxon>Echinozoa</taxon>
        <taxon>Holothuroidea</taxon>
        <taxon>Aspidochirotacea</taxon>
        <taxon>Aspidochirotida</taxon>
        <taxon>Stichopodidae</taxon>
        <taxon>Apostichopus</taxon>
    </lineage>
</organism>
<evidence type="ECO:0000313" key="2">
    <source>
        <dbReference type="EMBL" id="PIK57537.1"/>
    </source>
</evidence>
<sequence length="167" mass="17552">MVVAYCTVATSIDRVAPGQRDCAVWHGRPSPQLQNLAGPMGLPYSQKGECEGRCSAQGTTRPRRVTLRKEYAWLPPDPGSQAAGPTRRPQTGTSGFPDGSTLGISPDIDQLTKGMANRRPRVRQLAPSAGLSAVLHALAGPLYESTGNASLAALTKKTLFVIAVASA</sequence>